<evidence type="ECO:0000256" key="1">
    <source>
        <dbReference type="SAM" id="Phobius"/>
    </source>
</evidence>
<evidence type="ECO:0000313" key="2">
    <source>
        <dbReference type="EMBL" id="KAF5544820.1"/>
    </source>
</evidence>
<keyword evidence="3" id="KW-1185">Reference proteome</keyword>
<dbReference type="Proteomes" id="UP000574317">
    <property type="component" value="Unassembled WGS sequence"/>
</dbReference>
<keyword evidence="1" id="KW-1133">Transmembrane helix</keyword>
<keyword evidence="1" id="KW-0812">Transmembrane</keyword>
<organism evidence="2 3">
    <name type="scientific">Fusarium napiforme</name>
    <dbReference type="NCBI Taxonomy" id="42672"/>
    <lineage>
        <taxon>Eukaryota</taxon>
        <taxon>Fungi</taxon>
        <taxon>Dikarya</taxon>
        <taxon>Ascomycota</taxon>
        <taxon>Pezizomycotina</taxon>
        <taxon>Sordariomycetes</taxon>
        <taxon>Hypocreomycetidae</taxon>
        <taxon>Hypocreales</taxon>
        <taxon>Nectriaceae</taxon>
        <taxon>Fusarium</taxon>
        <taxon>Fusarium fujikuroi species complex</taxon>
    </lineage>
</organism>
<name>A0A8H5IZK2_9HYPO</name>
<dbReference type="AlphaFoldDB" id="A0A8H5IZK2"/>
<proteinExistence type="predicted"/>
<sequence length="217" mass="24428">MAKFGPQPENAGNNQPSTLYSLIMTPVNITVFLFSLLLVDFRHTAGRNNFYGTGHWQAKWVPRWFLQPYQHIGHRDHDAHGRWHYHSKQKKLMKMEAEEAFQMRPIMLIFMAVALALATSAAWFLTSRLYYSVASLVEPHITNHTIPPTDKALNTVAVRVSLQLACVSIDLGSCFAFYGEKALSLDDFIGDHCCLTFESTICTVVSWKDLTGSSGMG</sequence>
<comment type="caution">
    <text evidence="2">The sequence shown here is derived from an EMBL/GenBank/DDBJ whole genome shotgun (WGS) entry which is preliminary data.</text>
</comment>
<dbReference type="EMBL" id="JAAOAO010000377">
    <property type="protein sequence ID" value="KAF5544820.1"/>
    <property type="molecule type" value="Genomic_DNA"/>
</dbReference>
<feature type="transmembrane region" description="Helical" evidence="1">
    <location>
        <begin position="20"/>
        <end position="39"/>
    </location>
</feature>
<evidence type="ECO:0000313" key="3">
    <source>
        <dbReference type="Proteomes" id="UP000574317"/>
    </source>
</evidence>
<feature type="transmembrane region" description="Helical" evidence="1">
    <location>
        <begin position="105"/>
        <end position="125"/>
    </location>
</feature>
<reference evidence="2 3" key="1">
    <citation type="submission" date="2020-05" db="EMBL/GenBank/DDBJ databases">
        <title>Identification and distribution of gene clusters putatively required for synthesis of sphingolipid metabolism inhibitors in phylogenetically diverse species of the filamentous fungus Fusarium.</title>
        <authorList>
            <person name="Kim H.-S."/>
            <person name="Busman M."/>
            <person name="Brown D.W."/>
            <person name="Divon H."/>
            <person name="Uhlig S."/>
            <person name="Proctor R.H."/>
        </authorList>
    </citation>
    <scope>NUCLEOTIDE SEQUENCE [LARGE SCALE GENOMIC DNA]</scope>
    <source>
        <strain evidence="2 3">NRRL 25196</strain>
    </source>
</reference>
<protein>
    <submittedName>
        <fullName evidence="2">Uncharacterized protein</fullName>
    </submittedName>
</protein>
<gene>
    <name evidence="2" type="ORF">FNAPI_9319</name>
</gene>
<keyword evidence="1" id="KW-0472">Membrane</keyword>
<accession>A0A8H5IZK2</accession>